<reference evidence="14" key="2">
    <citation type="submission" date="2009-12" db="EMBL/GenBank/DDBJ databases">
        <authorList>
            <person name="Madupu R."/>
            <person name="Durkin A.S."/>
            <person name="Torralba M."/>
            <person name="Methe B."/>
            <person name="Sutton G.G."/>
            <person name="Strausberg R.L."/>
            <person name="Nelson K.E."/>
        </authorList>
    </citation>
    <scope>NUCLEOTIDE SEQUENCE</scope>
    <source>
        <strain evidence="14">28L</strain>
    </source>
</reference>
<dbReference type="Gene3D" id="1.10.486.10">
    <property type="entry name" value="PCRA, domain 4"/>
    <property type="match status" value="1"/>
</dbReference>
<feature type="binding site" evidence="10">
    <location>
        <begin position="27"/>
        <end position="34"/>
    </location>
    <ligand>
        <name>ATP</name>
        <dbReference type="ChEBI" id="CHEBI:30616"/>
    </ligand>
</feature>
<dbReference type="Pfam" id="PF00580">
    <property type="entry name" value="UvrD-helicase"/>
    <property type="match status" value="1"/>
</dbReference>
<dbReference type="InterPro" id="IPR005751">
    <property type="entry name" value="ATP-dep_DNA_helicase_PcrA"/>
</dbReference>
<dbReference type="eggNOG" id="COG0210">
    <property type="taxonomic scope" value="Bacteria"/>
</dbReference>
<name>D3LT84_9FIRM</name>
<evidence type="ECO:0000313" key="14">
    <source>
        <dbReference type="EMBL" id="EFD94654.1"/>
    </source>
</evidence>
<dbReference type="PANTHER" id="PTHR11070">
    <property type="entry name" value="UVRD / RECB / PCRA DNA HELICASE FAMILY MEMBER"/>
    <property type="match status" value="1"/>
</dbReference>
<dbReference type="EC" id="5.6.2.4" evidence="11"/>
<dbReference type="InterPro" id="IPR027417">
    <property type="entry name" value="P-loop_NTPase"/>
</dbReference>
<keyword evidence="2 10" id="KW-0547">Nucleotide-binding</keyword>
<dbReference type="Proteomes" id="UP000003242">
    <property type="component" value="Unassembled WGS sequence"/>
</dbReference>
<reference evidence="16" key="1">
    <citation type="submission" date="2009-12" db="EMBL/GenBank/DDBJ databases">
        <title>Sequence of Clostridiales genomosp. BVAB3 str. UPII9-5.</title>
        <authorList>
            <person name="Madupu R."/>
            <person name="Durkin A.S."/>
            <person name="Torralba M."/>
            <person name="Methe B."/>
            <person name="Sutton G.G."/>
            <person name="Strausberg R.L."/>
            <person name="Nelson K.E."/>
        </authorList>
    </citation>
    <scope>NUCLEOTIDE SEQUENCE [LARGE SCALE GENOMIC DNA]</scope>
    <source>
        <strain evidence="16">28L</strain>
    </source>
</reference>
<dbReference type="PANTHER" id="PTHR11070:SF2">
    <property type="entry name" value="ATP-DEPENDENT DNA HELICASE SRS2"/>
    <property type="match status" value="1"/>
</dbReference>
<comment type="catalytic activity">
    <reaction evidence="9 11">
        <text>ATP + H2O = ADP + phosphate + H(+)</text>
        <dbReference type="Rhea" id="RHEA:13065"/>
        <dbReference type="ChEBI" id="CHEBI:15377"/>
        <dbReference type="ChEBI" id="CHEBI:15378"/>
        <dbReference type="ChEBI" id="CHEBI:30616"/>
        <dbReference type="ChEBI" id="CHEBI:43474"/>
        <dbReference type="ChEBI" id="CHEBI:456216"/>
        <dbReference type="EC" id="5.6.2.4"/>
    </reaction>
</comment>
<feature type="domain" description="UvrD-like helicase ATP-binding" evidence="12">
    <location>
        <begin position="6"/>
        <end position="285"/>
    </location>
</feature>
<keyword evidence="17" id="KW-1185">Reference proteome</keyword>
<keyword evidence="5 10" id="KW-0067">ATP-binding</keyword>
<dbReference type="GO" id="GO:0016787">
    <property type="term" value="F:hydrolase activity"/>
    <property type="evidence" value="ECO:0007669"/>
    <property type="project" value="UniProtKB-UniRule"/>
</dbReference>
<dbReference type="InterPro" id="IPR014017">
    <property type="entry name" value="DNA_helicase_UvrD-like_C"/>
</dbReference>
<reference evidence="15 17" key="3">
    <citation type="submission" date="2011-04" db="EMBL/GenBank/DDBJ databases">
        <authorList>
            <person name="Harkins D.M."/>
            <person name="Madupu R."/>
            <person name="Durkin A.S."/>
            <person name="Torralba M."/>
            <person name="Methe B."/>
            <person name="Sutton G.G."/>
            <person name="Nelson K.E."/>
        </authorList>
    </citation>
    <scope>NUCLEOTIDE SEQUENCE [LARGE SCALE GENOMIC DNA]</scope>
    <source>
        <strain evidence="15 17">UPII 199-6</strain>
    </source>
</reference>
<dbReference type="InterPro" id="IPR014016">
    <property type="entry name" value="UvrD-like_ATP-bd"/>
</dbReference>
<keyword evidence="6 11" id="KW-0238">DNA-binding</keyword>
<gene>
    <name evidence="14" type="primary">pcrA</name>
    <name evidence="14" type="ORF">HMPREF0889_0070</name>
    <name evidence="15" type="ORF">HMPREF1039_0838</name>
</gene>
<evidence type="ECO:0000313" key="17">
    <source>
        <dbReference type="Proteomes" id="UP000004018"/>
    </source>
</evidence>
<evidence type="ECO:0000256" key="9">
    <source>
        <dbReference type="ARBA" id="ARBA00048988"/>
    </source>
</evidence>
<dbReference type="GO" id="GO:0000725">
    <property type="term" value="P:recombinational repair"/>
    <property type="evidence" value="ECO:0007669"/>
    <property type="project" value="TreeGrafter"/>
</dbReference>
<evidence type="ECO:0000256" key="2">
    <source>
        <dbReference type="ARBA" id="ARBA00022741"/>
    </source>
</evidence>
<dbReference type="OrthoDB" id="9810135at2"/>
<dbReference type="NCBIfam" id="TIGR01073">
    <property type="entry name" value="pcrA"/>
    <property type="match status" value="1"/>
</dbReference>
<dbReference type="Pfam" id="PF13361">
    <property type="entry name" value="UvrD_C"/>
    <property type="match status" value="1"/>
</dbReference>
<dbReference type="GO" id="GO:0033202">
    <property type="term" value="C:DNA helicase complex"/>
    <property type="evidence" value="ECO:0007669"/>
    <property type="project" value="TreeGrafter"/>
</dbReference>
<evidence type="ECO:0000256" key="10">
    <source>
        <dbReference type="PROSITE-ProRule" id="PRU00560"/>
    </source>
</evidence>
<dbReference type="GO" id="GO:0003677">
    <property type="term" value="F:DNA binding"/>
    <property type="evidence" value="ECO:0007669"/>
    <property type="project" value="UniProtKB-KW"/>
</dbReference>
<evidence type="ECO:0000256" key="8">
    <source>
        <dbReference type="ARBA" id="ARBA00034617"/>
    </source>
</evidence>
<keyword evidence="7" id="KW-0413">Isomerase</keyword>
<dbReference type="GO" id="GO:0009314">
    <property type="term" value="P:response to radiation"/>
    <property type="evidence" value="ECO:0007669"/>
    <property type="project" value="UniProtKB-ARBA"/>
</dbReference>
<dbReference type="STRING" id="699218.HMPREF0889_0070"/>
<evidence type="ECO:0000256" key="1">
    <source>
        <dbReference type="ARBA" id="ARBA00009922"/>
    </source>
</evidence>
<proteinExistence type="inferred from homology"/>
<dbReference type="InterPro" id="IPR013986">
    <property type="entry name" value="DExx_box_DNA_helicase_dom_sf"/>
</dbReference>
<dbReference type="CDD" id="cd17932">
    <property type="entry name" value="DEXQc_UvrD"/>
    <property type="match status" value="1"/>
</dbReference>
<evidence type="ECO:0000256" key="4">
    <source>
        <dbReference type="ARBA" id="ARBA00022806"/>
    </source>
</evidence>
<evidence type="ECO:0000313" key="15">
    <source>
        <dbReference type="EMBL" id="EGL42383.1"/>
    </source>
</evidence>
<evidence type="ECO:0000256" key="11">
    <source>
        <dbReference type="RuleBase" id="RU364053"/>
    </source>
</evidence>
<comment type="caution">
    <text evidence="14">The sequence shown here is derived from an EMBL/GenBank/DDBJ whole genome shotgun (WGS) entry which is preliminary data.</text>
</comment>
<dbReference type="Gene3D" id="1.10.10.160">
    <property type="match status" value="1"/>
</dbReference>
<dbReference type="SUPFAM" id="SSF52540">
    <property type="entry name" value="P-loop containing nucleoside triphosphate hydrolases"/>
    <property type="match status" value="1"/>
</dbReference>
<evidence type="ECO:0000259" key="12">
    <source>
        <dbReference type="PROSITE" id="PS51198"/>
    </source>
</evidence>
<dbReference type="CDD" id="cd18807">
    <property type="entry name" value="SF1_C_UvrD"/>
    <property type="match status" value="1"/>
</dbReference>
<evidence type="ECO:0000313" key="16">
    <source>
        <dbReference type="Proteomes" id="UP000003242"/>
    </source>
</evidence>
<dbReference type="Pfam" id="PF21196">
    <property type="entry name" value="PcrA_UvrD_tudor"/>
    <property type="match status" value="1"/>
</dbReference>
<evidence type="ECO:0000256" key="3">
    <source>
        <dbReference type="ARBA" id="ARBA00022801"/>
    </source>
</evidence>
<protein>
    <recommendedName>
        <fullName evidence="11">ATP-dependent DNA helicase</fullName>
        <ecNumber evidence="11">5.6.2.4</ecNumber>
    </recommendedName>
</protein>
<evidence type="ECO:0000256" key="6">
    <source>
        <dbReference type="ARBA" id="ARBA00023125"/>
    </source>
</evidence>
<dbReference type="Gene3D" id="3.40.50.300">
    <property type="entry name" value="P-loop containing nucleotide triphosphate hydrolases"/>
    <property type="match status" value="2"/>
</dbReference>
<dbReference type="PROSITE" id="PS51217">
    <property type="entry name" value="UVRD_HELICASE_CTER"/>
    <property type="match status" value="1"/>
</dbReference>
<keyword evidence="4 10" id="KW-0347">Helicase</keyword>
<dbReference type="GO" id="GO:0005524">
    <property type="term" value="F:ATP binding"/>
    <property type="evidence" value="ECO:0007669"/>
    <property type="project" value="UniProtKB-UniRule"/>
</dbReference>
<accession>D3LT84</accession>
<evidence type="ECO:0000256" key="5">
    <source>
        <dbReference type="ARBA" id="ARBA00022840"/>
    </source>
</evidence>
<dbReference type="GO" id="GO:0043138">
    <property type="term" value="F:3'-5' DNA helicase activity"/>
    <property type="evidence" value="ECO:0007669"/>
    <property type="project" value="UniProtKB-EC"/>
</dbReference>
<feature type="domain" description="UvrD-like helicase C-terminal" evidence="13">
    <location>
        <begin position="286"/>
        <end position="562"/>
    </location>
</feature>
<comment type="catalytic activity">
    <reaction evidence="8">
        <text>Couples ATP hydrolysis with the unwinding of duplex DNA by translocating in the 3'-5' direction.</text>
        <dbReference type="EC" id="5.6.2.4"/>
    </reaction>
</comment>
<dbReference type="FunFam" id="1.10.10.160:FF:000001">
    <property type="entry name" value="ATP-dependent DNA helicase"/>
    <property type="match status" value="1"/>
</dbReference>
<organism evidence="14 16">
    <name type="scientific">Megasphaera lornae</name>
    <dbReference type="NCBI Taxonomy" id="1000568"/>
    <lineage>
        <taxon>Bacteria</taxon>
        <taxon>Bacillati</taxon>
        <taxon>Bacillota</taxon>
        <taxon>Negativicutes</taxon>
        <taxon>Veillonellales</taxon>
        <taxon>Veillonellaceae</taxon>
        <taxon>Megasphaera</taxon>
    </lineage>
</organism>
<dbReference type="InterPro" id="IPR000212">
    <property type="entry name" value="DNA_helicase_UvrD/REP"/>
</dbReference>
<keyword evidence="3 10" id="KW-0378">Hydrolase</keyword>
<dbReference type="Proteomes" id="UP000004018">
    <property type="component" value="Unassembled WGS sequence"/>
</dbReference>
<dbReference type="PROSITE" id="PS51198">
    <property type="entry name" value="UVRD_HELICASE_ATP_BIND"/>
    <property type="match status" value="1"/>
</dbReference>
<evidence type="ECO:0000259" key="13">
    <source>
        <dbReference type="PROSITE" id="PS51217"/>
    </source>
</evidence>
<dbReference type="EMBL" id="ADGP01000008">
    <property type="protein sequence ID" value="EFD94654.1"/>
    <property type="molecule type" value="Genomic_DNA"/>
</dbReference>
<dbReference type="GO" id="GO:0005829">
    <property type="term" value="C:cytosol"/>
    <property type="evidence" value="ECO:0007669"/>
    <property type="project" value="TreeGrafter"/>
</dbReference>
<evidence type="ECO:0000256" key="7">
    <source>
        <dbReference type="ARBA" id="ARBA00023235"/>
    </source>
</evidence>
<sequence length="738" mass="83348">MESMFLGLNERQAEAVRQTEGPLLITAGAGSGKTKVLTCRIAYLLEKGVAPYRILAITFTNKAAKEMRERVEKLVGETAKSMWLSTFHSFCAKLLRFEIDGHFGYTRNFTIYDSTDQLTVVKECVKILNLDEKNFPPRTILGTISEAKNLLYTASEYSRQAADFYKQKVAEVFRLYEQKLKESNALDFDDLLSYAVRLLKEDAGIREKYQQRFQYILVDEYQDTNRAQYLLTKILAEKWRNICVVGDADQSIYAWRGADIRNIIEFTRDYGDAATIKLEQNYRSTKTILQAANAVIENNEERPQKVLWTENEEGKKIIHYAAQTEHDEAEYVAGCIYNRHEIGGEPYGDMAILFRTNAQSRVLEEKLMRHAVPYTMVGGTKFYDRKEVKDVLAYLRLLQNQQDSVSLLRIINVPKRNIGKTTLEKIGAYAEDRQISFFMALTEAEEIDITARAKRSIADFTALMCDLAEKATQLNVFSLLEAVLHDTGYAALLEKEAAHEVQGESRKANVGELLSVAKDYLQTNEDGNLQDFLENVALVSDVDSFSENDSNVTLMTLHAAKGLEFPVVFLVGMDEGLFPNARTLMSTAAVEEERRLAYVGITRAERQLYVTNAVTRAMYGRITSYLPSRFLTEIPPHLMTVHKPAAGLSRTGTGNRENFSVAGTQRVSILSKPITTHLPKKNVVSTDFHVGDTVQHRLWGKGEVVAVIGEGEGMQLKIQFPSQGLRQVVVKYAPLEKV</sequence>
<dbReference type="AlphaFoldDB" id="D3LT84"/>
<dbReference type="FunFam" id="1.10.486.10:FF:000003">
    <property type="entry name" value="ATP-dependent DNA helicase"/>
    <property type="match status" value="1"/>
</dbReference>
<dbReference type="EMBL" id="AFIJ01000004">
    <property type="protein sequence ID" value="EGL42383.1"/>
    <property type="molecule type" value="Genomic_DNA"/>
</dbReference>
<dbReference type="GO" id="GO:0006260">
    <property type="term" value="P:DNA replication"/>
    <property type="evidence" value="ECO:0007669"/>
    <property type="project" value="InterPro"/>
</dbReference>
<dbReference type="RefSeq" id="WP_007390390.1">
    <property type="nucleotide sequence ID" value="NZ_ADGP01000008.1"/>
</dbReference>
<comment type="similarity">
    <text evidence="1 11">Belongs to the helicase family. UvrD subfamily.</text>
</comment>